<protein>
    <submittedName>
        <fullName evidence="2">ATP synthase F0 subunit 8</fullName>
    </submittedName>
</protein>
<dbReference type="EMBL" id="KP100666">
    <property type="protein sequence ID" value="AIZ97178.1"/>
    <property type="molecule type" value="Genomic_DNA"/>
</dbReference>
<keyword evidence="2" id="KW-0496">Mitochondrion</keyword>
<feature type="transmembrane region" description="Helical" evidence="1">
    <location>
        <begin position="6"/>
        <end position="25"/>
    </location>
</feature>
<reference evidence="2" key="2">
    <citation type="submission" date="2014-11" db="EMBL/GenBank/DDBJ databases">
        <authorList>
            <person name="Zhu J."/>
            <person name="Qi W."/>
            <person name="Song R."/>
        </authorList>
    </citation>
    <scope>NUCLEOTIDE SEQUENCE</scope>
</reference>
<evidence type="ECO:0000313" key="2">
    <source>
        <dbReference type="EMBL" id="AIZ97178.1"/>
    </source>
</evidence>
<gene>
    <name evidence="2" type="primary">ATP8</name>
</gene>
<organism evidence="2">
    <name type="scientific">Wadicosa fidelis</name>
    <name type="common">Wolf spider</name>
    <name type="synonym">Lycosa fidelis</name>
    <dbReference type="NCBI Taxonomy" id="317852"/>
    <lineage>
        <taxon>Eukaryota</taxon>
        <taxon>Metazoa</taxon>
        <taxon>Ecdysozoa</taxon>
        <taxon>Arthropoda</taxon>
        <taxon>Chelicerata</taxon>
        <taxon>Arachnida</taxon>
        <taxon>Araneae</taxon>
        <taxon>Araneomorphae</taxon>
        <taxon>Entelegynae</taxon>
        <taxon>Lycosoidea</taxon>
        <taxon>Lycosidae</taxon>
        <taxon>Wadicosa</taxon>
    </lineage>
</organism>
<dbReference type="AlphaFoldDB" id="A0A0U1XXQ3"/>
<geneLocation type="mitochondrion" evidence="2"/>
<keyword evidence="1" id="KW-0812">Transmembrane</keyword>
<reference evidence="2" key="1">
    <citation type="journal article" date="2014" name="Mitochondrial DNA">
        <title>The complete mitochondrial genome of the wolf spider Wadicosa fidelis (Araneae: Lycosidae).</title>
        <authorList>
            <person name="Wang Z.L."/>
            <person name="Li C."/>
            <person name="Fang W.Y."/>
            <person name="Yu X.P."/>
        </authorList>
    </citation>
    <scope>NUCLEOTIDE SEQUENCE</scope>
</reference>
<dbReference type="CTD" id="4509"/>
<evidence type="ECO:0000256" key="1">
    <source>
        <dbReference type="SAM" id="Phobius"/>
    </source>
</evidence>
<sequence>MPFYWVGSVLMIVFILISLLILFFFKKTELMGKLKSMQFNNEGDTLAFNFLW</sequence>
<dbReference type="GeneID" id="22834027"/>
<proteinExistence type="predicted"/>
<dbReference type="RefSeq" id="YP_009115232.1">
    <property type="nucleotide sequence ID" value="NC_026123.1"/>
</dbReference>
<accession>A0A0U1XXQ3</accession>
<name>A0A0U1XXQ3_WADFI</name>
<keyword evidence="1" id="KW-1133">Transmembrane helix</keyword>
<keyword evidence="1" id="KW-0472">Membrane</keyword>